<feature type="transmembrane region" description="Helical" evidence="1">
    <location>
        <begin position="61"/>
        <end position="82"/>
    </location>
</feature>
<evidence type="ECO:0000256" key="1">
    <source>
        <dbReference type="SAM" id="Phobius"/>
    </source>
</evidence>
<dbReference type="Proteomes" id="UP000616499">
    <property type="component" value="Unassembled WGS sequence"/>
</dbReference>
<proteinExistence type="predicted"/>
<organism evidence="2 3">
    <name type="scientific">Pseudomonas asuensis</name>
    <dbReference type="NCBI Taxonomy" id="1825787"/>
    <lineage>
        <taxon>Bacteria</taxon>
        <taxon>Pseudomonadati</taxon>
        <taxon>Pseudomonadota</taxon>
        <taxon>Gammaproteobacteria</taxon>
        <taxon>Pseudomonadales</taxon>
        <taxon>Pseudomonadaceae</taxon>
        <taxon>Pseudomonas</taxon>
    </lineage>
</organism>
<reference evidence="3" key="1">
    <citation type="journal article" date="2019" name="Int. J. Syst. Evol. Microbiol.">
        <title>The Global Catalogue of Microorganisms (GCM) 10K type strain sequencing project: providing services to taxonomists for standard genome sequencing and annotation.</title>
        <authorList>
            <consortium name="The Broad Institute Genomics Platform"/>
            <consortium name="The Broad Institute Genome Sequencing Center for Infectious Disease"/>
            <person name="Wu L."/>
            <person name="Ma J."/>
        </authorList>
    </citation>
    <scope>NUCLEOTIDE SEQUENCE [LARGE SCALE GENOMIC DNA]</scope>
    <source>
        <strain evidence="3">JCM 13501</strain>
    </source>
</reference>
<gene>
    <name evidence="2" type="ORF">GCM10009425_41240</name>
</gene>
<keyword evidence="1" id="KW-0472">Membrane</keyword>
<protein>
    <submittedName>
        <fullName evidence="2">Uncharacterized protein</fullName>
    </submittedName>
</protein>
<evidence type="ECO:0000313" key="2">
    <source>
        <dbReference type="EMBL" id="GGM26321.1"/>
    </source>
</evidence>
<name>A0ABQ2H2U5_9PSED</name>
<keyword evidence="1" id="KW-0812">Transmembrane</keyword>
<dbReference type="EMBL" id="BMNW01000011">
    <property type="protein sequence ID" value="GGM26321.1"/>
    <property type="molecule type" value="Genomic_DNA"/>
</dbReference>
<accession>A0ABQ2H2U5</accession>
<sequence length="101" mass="10939">MSSLNLSEMVLPESLLAVSPLNISVETIIFIVGFMLISLFALVLGISNLRGLSAYQRNHAFKSLLISILASVIPPLAIMLFYRTARYVLTVEPAAASASQE</sequence>
<keyword evidence="3" id="KW-1185">Reference proteome</keyword>
<evidence type="ECO:0000313" key="3">
    <source>
        <dbReference type="Proteomes" id="UP000616499"/>
    </source>
</evidence>
<keyword evidence="1" id="KW-1133">Transmembrane helix</keyword>
<feature type="transmembrane region" description="Helical" evidence="1">
    <location>
        <begin position="28"/>
        <end position="49"/>
    </location>
</feature>
<comment type="caution">
    <text evidence="2">The sequence shown here is derived from an EMBL/GenBank/DDBJ whole genome shotgun (WGS) entry which is preliminary data.</text>
</comment>